<evidence type="ECO:0000256" key="4">
    <source>
        <dbReference type="SAM" id="MobiDB-lite"/>
    </source>
</evidence>
<name>A0A118KYG7_BURCE</name>
<organism evidence="6 7">
    <name type="scientific">Burkholderia cepacia</name>
    <name type="common">Pseudomonas cepacia</name>
    <dbReference type="NCBI Taxonomy" id="292"/>
    <lineage>
        <taxon>Bacteria</taxon>
        <taxon>Pseudomonadati</taxon>
        <taxon>Pseudomonadota</taxon>
        <taxon>Betaproteobacteria</taxon>
        <taxon>Burkholderiales</taxon>
        <taxon>Burkholderiaceae</taxon>
        <taxon>Burkholderia</taxon>
        <taxon>Burkholderia cepacia complex</taxon>
    </lineage>
</organism>
<evidence type="ECO:0000256" key="2">
    <source>
        <dbReference type="ARBA" id="ARBA00022801"/>
    </source>
</evidence>
<dbReference type="InterPro" id="IPR000086">
    <property type="entry name" value="NUDIX_hydrolase_dom"/>
</dbReference>
<comment type="caution">
    <text evidence="6">The sequence shown here is derived from an EMBL/GenBank/DDBJ whole genome shotgun (WGS) entry which is preliminary data.</text>
</comment>
<dbReference type="CDD" id="cd04667">
    <property type="entry name" value="NUDIX_Hydrolase"/>
    <property type="match status" value="1"/>
</dbReference>
<feature type="domain" description="Nudix hydrolase" evidence="5">
    <location>
        <begin position="17"/>
        <end position="135"/>
    </location>
</feature>
<proteinExistence type="inferred from homology"/>
<evidence type="ECO:0000256" key="1">
    <source>
        <dbReference type="ARBA" id="ARBA00001946"/>
    </source>
</evidence>
<dbReference type="PROSITE" id="PS51462">
    <property type="entry name" value="NUDIX"/>
    <property type="match status" value="1"/>
</dbReference>
<keyword evidence="2 3" id="KW-0378">Hydrolase</keyword>
<dbReference type="PROSITE" id="PS00893">
    <property type="entry name" value="NUDIX_BOX"/>
    <property type="match status" value="1"/>
</dbReference>
<dbReference type="InterPro" id="IPR020476">
    <property type="entry name" value="Nudix_hydrolase"/>
</dbReference>
<dbReference type="Proteomes" id="UP000069001">
    <property type="component" value="Unassembled WGS sequence"/>
</dbReference>
<comment type="similarity">
    <text evidence="3">Belongs to the Nudix hydrolase family.</text>
</comment>
<protein>
    <submittedName>
        <fullName evidence="6">NUDIX hydrolase</fullName>
    </submittedName>
</protein>
<reference evidence="6 7" key="1">
    <citation type="submission" date="2015-11" db="EMBL/GenBank/DDBJ databases">
        <title>Expanding the genomic diversity of Burkholderia species for the development of highly accurate diagnostics.</title>
        <authorList>
            <person name="Sahl J."/>
            <person name="Keim P."/>
            <person name="Wagner D."/>
        </authorList>
    </citation>
    <scope>NUCLEOTIDE SEQUENCE [LARGE SCALE GENOMIC DNA]</scope>
    <source>
        <strain evidence="6 7">MSMB1302</strain>
    </source>
</reference>
<sequence>MPQAPAPDTAPETTAVPVKERATVVCYRGEQVLLVARAASRWALPGGTIKRGESPLEAAHRELSEETGMTGQHLVYSMQFTGLAKIHHVFFAEVGPDQTPQANNEIAKCKWFPIDGVDGLRASIPTKRIVELVHQHEIRKAQRATDERTPGPAAGSSRGS</sequence>
<dbReference type="PANTHER" id="PTHR43736">
    <property type="entry name" value="ADP-RIBOSE PYROPHOSPHATASE"/>
    <property type="match status" value="1"/>
</dbReference>
<evidence type="ECO:0000313" key="6">
    <source>
        <dbReference type="EMBL" id="KVK83621.1"/>
    </source>
</evidence>
<dbReference type="AlphaFoldDB" id="A0A118KYG7"/>
<dbReference type="SUPFAM" id="SSF55811">
    <property type="entry name" value="Nudix"/>
    <property type="match status" value="1"/>
</dbReference>
<dbReference type="PRINTS" id="PR00502">
    <property type="entry name" value="NUDIXFAMILY"/>
</dbReference>
<dbReference type="PANTHER" id="PTHR43736:SF1">
    <property type="entry name" value="DIHYDRONEOPTERIN TRIPHOSPHATE DIPHOSPHATASE"/>
    <property type="match status" value="1"/>
</dbReference>
<dbReference type="InterPro" id="IPR015797">
    <property type="entry name" value="NUDIX_hydrolase-like_dom_sf"/>
</dbReference>
<comment type="cofactor">
    <cofactor evidence="1">
        <name>Mg(2+)</name>
        <dbReference type="ChEBI" id="CHEBI:18420"/>
    </cofactor>
</comment>
<evidence type="ECO:0000259" key="5">
    <source>
        <dbReference type="PROSITE" id="PS51462"/>
    </source>
</evidence>
<gene>
    <name evidence="6" type="ORF">WS90_12000</name>
</gene>
<dbReference type="EMBL" id="LOYH01000043">
    <property type="protein sequence ID" value="KVK83621.1"/>
    <property type="molecule type" value="Genomic_DNA"/>
</dbReference>
<feature type="region of interest" description="Disordered" evidence="4">
    <location>
        <begin position="138"/>
        <end position="160"/>
    </location>
</feature>
<evidence type="ECO:0000313" key="7">
    <source>
        <dbReference type="Proteomes" id="UP000069001"/>
    </source>
</evidence>
<feature type="compositionally biased region" description="Basic and acidic residues" evidence="4">
    <location>
        <begin position="138"/>
        <end position="149"/>
    </location>
</feature>
<evidence type="ECO:0000256" key="3">
    <source>
        <dbReference type="RuleBase" id="RU003476"/>
    </source>
</evidence>
<dbReference type="InterPro" id="IPR020084">
    <property type="entry name" value="NUDIX_hydrolase_CS"/>
</dbReference>
<dbReference type="GO" id="GO:0016787">
    <property type="term" value="F:hydrolase activity"/>
    <property type="evidence" value="ECO:0007669"/>
    <property type="project" value="UniProtKB-KW"/>
</dbReference>
<accession>A0A118KYG7</accession>
<dbReference type="RefSeq" id="WP_059663439.1">
    <property type="nucleotide sequence ID" value="NZ_LOYH01000043.1"/>
</dbReference>
<dbReference type="Gene3D" id="3.90.79.10">
    <property type="entry name" value="Nucleoside Triphosphate Pyrophosphohydrolase"/>
    <property type="match status" value="1"/>
</dbReference>
<dbReference type="Pfam" id="PF00293">
    <property type="entry name" value="NUDIX"/>
    <property type="match status" value="1"/>
</dbReference>